<dbReference type="PROSITE" id="PS00822">
    <property type="entry name" value="CYTO_HEME_LYASE_2"/>
    <property type="match status" value="1"/>
</dbReference>
<dbReference type="InterPro" id="IPR015010">
    <property type="entry name" value="TERF2IP_Myb"/>
</dbReference>
<organism evidence="13 14">
    <name type="scientific">Rhizoctonia solani</name>
    <dbReference type="NCBI Taxonomy" id="456999"/>
    <lineage>
        <taxon>Eukaryota</taxon>
        <taxon>Fungi</taxon>
        <taxon>Dikarya</taxon>
        <taxon>Basidiomycota</taxon>
        <taxon>Agaricomycotina</taxon>
        <taxon>Agaricomycetes</taxon>
        <taxon>Cantharellales</taxon>
        <taxon>Ceratobasidiaceae</taxon>
        <taxon>Rhizoctonia</taxon>
    </lineage>
</organism>
<feature type="domain" description="TERF2-interacting telomeric protein 1 Myb" evidence="12">
    <location>
        <begin position="240"/>
        <end position="297"/>
    </location>
</feature>
<evidence type="ECO:0000313" key="13">
    <source>
        <dbReference type="EMBL" id="CAE6453906.1"/>
    </source>
</evidence>
<keyword evidence="8" id="KW-0496">Mitochondrion</keyword>
<dbReference type="PANTHER" id="PTHR12743:SF0">
    <property type="entry name" value="HOLOCYTOCHROME C-TYPE SYNTHASE"/>
    <property type="match status" value="1"/>
</dbReference>
<dbReference type="CDD" id="cd11655">
    <property type="entry name" value="rap1_myb-like"/>
    <property type="match status" value="1"/>
</dbReference>
<feature type="region of interest" description="Disordered" evidence="11">
    <location>
        <begin position="495"/>
        <end position="514"/>
    </location>
</feature>
<evidence type="ECO:0000313" key="14">
    <source>
        <dbReference type="Proteomes" id="UP000663861"/>
    </source>
</evidence>
<comment type="caution">
    <text evidence="13">The sequence shown here is derived from an EMBL/GenBank/DDBJ whole genome shotgun (WGS) entry which is preliminary data.</text>
</comment>
<evidence type="ECO:0000256" key="7">
    <source>
        <dbReference type="ARBA" id="ARBA00023004"/>
    </source>
</evidence>
<evidence type="ECO:0000256" key="9">
    <source>
        <dbReference type="ARBA" id="ARBA00023136"/>
    </source>
</evidence>
<keyword evidence="7" id="KW-0408">Iron</keyword>
<feature type="compositionally biased region" description="Basic residues" evidence="11">
    <location>
        <begin position="351"/>
        <end position="360"/>
    </location>
</feature>
<dbReference type="PANTHER" id="PTHR12743">
    <property type="entry name" value="CYTOCHROME C1 HEME LYASE"/>
    <property type="match status" value="1"/>
</dbReference>
<reference evidence="13" key="1">
    <citation type="submission" date="2021-01" db="EMBL/GenBank/DDBJ databases">
        <authorList>
            <person name="Kaushik A."/>
        </authorList>
    </citation>
    <scope>NUCLEOTIDE SEQUENCE</scope>
    <source>
        <strain evidence="13">AG4-RS23</strain>
    </source>
</reference>
<dbReference type="InterPro" id="IPR000511">
    <property type="entry name" value="Holocyt_c/c1_synthase"/>
</dbReference>
<dbReference type="EMBL" id="CAJMWY010000974">
    <property type="protein sequence ID" value="CAE6453906.1"/>
    <property type="molecule type" value="Genomic_DNA"/>
</dbReference>
<dbReference type="SUPFAM" id="SSF46689">
    <property type="entry name" value="Homeodomain-like"/>
    <property type="match status" value="1"/>
</dbReference>
<dbReference type="Gene3D" id="1.10.10.60">
    <property type="entry name" value="Homeodomain-like"/>
    <property type="match status" value="1"/>
</dbReference>
<dbReference type="GO" id="GO:0004408">
    <property type="term" value="F:holocytochrome-c synthase activity"/>
    <property type="evidence" value="ECO:0007669"/>
    <property type="project" value="UniProtKB-EC"/>
</dbReference>
<feature type="compositionally biased region" description="Basic and acidic residues" evidence="11">
    <location>
        <begin position="443"/>
        <end position="455"/>
    </location>
</feature>
<evidence type="ECO:0000256" key="8">
    <source>
        <dbReference type="ARBA" id="ARBA00023128"/>
    </source>
</evidence>
<dbReference type="Proteomes" id="UP000663861">
    <property type="component" value="Unassembled WGS sequence"/>
</dbReference>
<accession>A0A8H3BE12</accession>
<evidence type="ECO:0000256" key="2">
    <source>
        <dbReference type="ARBA" id="ARBA00007255"/>
    </source>
</evidence>
<evidence type="ECO:0000259" key="12">
    <source>
        <dbReference type="Pfam" id="PF08914"/>
    </source>
</evidence>
<feature type="compositionally biased region" description="Acidic residues" evidence="11">
    <location>
        <begin position="499"/>
        <end position="514"/>
    </location>
</feature>
<sequence length="789" mass="88943">MAREHPNIKASSSQKEQKFDSESEDEEEANAKVDGKEKPIQFYMAEENFDWNLSVDLRERIMQCGGKVVDERPQEGYTLVDPRTEDGELEISSRSTSTRRVVSFCFVEESIKRGSLVPPMELGLFIKGDRPVKFHLHDSLPKDEINRLRDDIMLRAGNPDAELSETQVVIHSKSFRDKLIVNRQWRQIELFETSDWLKSCITMKRFSMTGAGGRVTAPPARRPQPASQPGRKPGAPRNEYTEHDDQCLIAWMAYQFGRNLAGRQGNRPYQNLVQDANQIWWAHRHTWHSWRERYKNKRAHFDPLIIQAVNEREKNKPQEYREFKLPQFSASEEEDSDEQEDAAPVAGPSKARARPKPIKRKAQDESVIEDEQPDPKPAKQAKKGPKRVKVGTQPEGEATPVIKTSASQKARQAPRLDTPSPPPRKPSPPLPSDPVSPNTSVEPMREESPITRPQEDYEGDDSQSSTQPETGILDEAVRLGQGAIERYKAELATVTGSDIESEGDDEGFTVDDPDVDVVGVTQIETSPSIKPDPDELDELDEEGSRMESSSELGQDNYVGETGQTVLDTIEDRLTALADRFGATYLRVEAYYKRAVERGDDDATAYDFAEQLLRADLRREKAVPGVSPDIAQVPPTTLPTSRETSSIPRLDGQKWVYPSEAQFFSAMARKNHSPHAPDMRVIVPIHNAVNERAWHELLAWEAGRGAEACGGVKLVSFKGRPGDRTPKAWFKTLLGYQAPFDRHDWVIDRCGTRMRYVIDFYTGRSSSVGSGPMHSSQPNVSFYLDTYTSL</sequence>
<comment type="similarity">
    <text evidence="2">Belongs to the cytochrome c-type heme lyase family.</text>
</comment>
<keyword evidence="6" id="KW-0999">Mitochondrion inner membrane</keyword>
<feature type="compositionally biased region" description="Polar residues" evidence="11">
    <location>
        <begin position="633"/>
        <end position="645"/>
    </location>
</feature>
<feature type="compositionally biased region" description="Pro residues" evidence="11">
    <location>
        <begin position="419"/>
        <end position="434"/>
    </location>
</feature>
<feature type="compositionally biased region" description="Acidic residues" evidence="11">
    <location>
        <begin position="331"/>
        <end position="341"/>
    </location>
</feature>
<feature type="region of interest" description="Disordered" evidence="11">
    <location>
        <begin position="211"/>
        <end position="240"/>
    </location>
</feature>
<feature type="compositionally biased region" description="Low complexity" evidence="11">
    <location>
        <begin position="217"/>
        <end position="229"/>
    </location>
</feature>
<dbReference type="AlphaFoldDB" id="A0A8H3BE12"/>
<keyword evidence="10" id="KW-0456">Lyase</keyword>
<evidence type="ECO:0000256" key="11">
    <source>
        <dbReference type="SAM" id="MobiDB-lite"/>
    </source>
</evidence>
<dbReference type="Pfam" id="PF01265">
    <property type="entry name" value="Cyto_heme_lyase"/>
    <property type="match status" value="1"/>
</dbReference>
<evidence type="ECO:0000256" key="3">
    <source>
        <dbReference type="ARBA" id="ARBA00012218"/>
    </source>
</evidence>
<feature type="region of interest" description="Disordered" evidence="11">
    <location>
        <begin position="525"/>
        <end position="557"/>
    </location>
</feature>
<feature type="region of interest" description="Disordered" evidence="11">
    <location>
        <begin position="1"/>
        <end position="35"/>
    </location>
</feature>
<keyword evidence="9" id="KW-0472">Membrane</keyword>
<evidence type="ECO:0000256" key="4">
    <source>
        <dbReference type="ARBA" id="ARBA00022617"/>
    </source>
</evidence>
<evidence type="ECO:0000256" key="1">
    <source>
        <dbReference type="ARBA" id="ARBA00004273"/>
    </source>
</evidence>
<comment type="subcellular location">
    <subcellularLocation>
        <location evidence="1">Mitochondrion inner membrane</location>
    </subcellularLocation>
</comment>
<evidence type="ECO:0000256" key="6">
    <source>
        <dbReference type="ARBA" id="ARBA00022792"/>
    </source>
</evidence>
<name>A0A8H3BE12_9AGAM</name>
<feature type="compositionally biased region" description="Basic and acidic residues" evidence="11">
    <location>
        <begin position="313"/>
        <end position="324"/>
    </location>
</feature>
<dbReference type="EC" id="4.4.1.17" evidence="3"/>
<dbReference type="GO" id="GO:0046872">
    <property type="term" value="F:metal ion binding"/>
    <property type="evidence" value="ECO:0007669"/>
    <property type="project" value="UniProtKB-KW"/>
</dbReference>
<dbReference type="GO" id="GO:0005743">
    <property type="term" value="C:mitochondrial inner membrane"/>
    <property type="evidence" value="ECO:0007669"/>
    <property type="project" value="UniProtKB-SubCell"/>
</dbReference>
<dbReference type="InterPro" id="IPR009057">
    <property type="entry name" value="Homeodomain-like_sf"/>
</dbReference>
<evidence type="ECO:0000256" key="10">
    <source>
        <dbReference type="ARBA" id="ARBA00023239"/>
    </source>
</evidence>
<protein>
    <recommendedName>
        <fullName evidence="3">holocytochrome-c synthase</fullName>
        <ecNumber evidence="3">4.4.1.17</ecNumber>
    </recommendedName>
</protein>
<feature type="compositionally biased region" description="Basic residues" evidence="11">
    <location>
        <begin position="379"/>
        <end position="389"/>
    </location>
</feature>
<feature type="region of interest" description="Disordered" evidence="11">
    <location>
        <begin position="313"/>
        <end position="477"/>
    </location>
</feature>
<proteinExistence type="inferred from homology"/>
<gene>
    <name evidence="13" type="ORF">RDB_LOCUS57916</name>
</gene>
<dbReference type="Pfam" id="PF08914">
    <property type="entry name" value="Myb_Rap1"/>
    <property type="match status" value="1"/>
</dbReference>
<evidence type="ECO:0000256" key="5">
    <source>
        <dbReference type="ARBA" id="ARBA00022723"/>
    </source>
</evidence>
<keyword evidence="5" id="KW-0479">Metal-binding</keyword>
<keyword evidence="4" id="KW-0349">Heme</keyword>
<feature type="region of interest" description="Disordered" evidence="11">
    <location>
        <begin position="626"/>
        <end position="645"/>
    </location>
</feature>